<keyword evidence="6" id="KW-1185">Reference proteome</keyword>
<evidence type="ECO:0000256" key="3">
    <source>
        <dbReference type="RuleBase" id="RU004273"/>
    </source>
</evidence>
<dbReference type="Gene3D" id="3.60.21.10">
    <property type="match status" value="2"/>
</dbReference>
<dbReference type="EC" id="3.1.3.16" evidence="3"/>
<comment type="catalytic activity">
    <reaction evidence="3">
        <text>O-phospho-L-threonyl-[protein] + H2O = L-threonyl-[protein] + phosphate</text>
        <dbReference type="Rhea" id="RHEA:47004"/>
        <dbReference type="Rhea" id="RHEA-COMP:11060"/>
        <dbReference type="Rhea" id="RHEA-COMP:11605"/>
        <dbReference type="ChEBI" id="CHEBI:15377"/>
        <dbReference type="ChEBI" id="CHEBI:30013"/>
        <dbReference type="ChEBI" id="CHEBI:43474"/>
        <dbReference type="ChEBI" id="CHEBI:61977"/>
        <dbReference type="EC" id="3.1.3.16"/>
    </reaction>
</comment>
<comment type="similarity">
    <text evidence="3">Belongs to the PPP phosphatase family.</text>
</comment>
<feature type="domain" description="Serine/threonine specific protein phosphatases" evidence="4">
    <location>
        <begin position="282"/>
        <end position="287"/>
    </location>
</feature>
<evidence type="ECO:0000256" key="2">
    <source>
        <dbReference type="ARBA" id="ARBA00022490"/>
    </source>
</evidence>
<dbReference type="InterPro" id="IPR029052">
    <property type="entry name" value="Metallo-depent_PP-like"/>
</dbReference>
<dbReference type="Proteomes" id="UP001176940">
    <property type="component" value="Unassembled WGS sequence"/>
</dbReference>
<evidence type="ECO:0000313" key="5">
    <source>
        <dbReference type="EMBL" id="CAJ0940247.1"/>
    </source>
</evidence>
<gene>
    <name evidence="5" type="ORF">RIMI_LOCUS8404915</name>
</gene>
<dbReference type="InterPro" id="IPR043360">
    <property type="entry name" value="PP2B"/>
</dbReference>
<keyword evidence="2" id="KW-0963">Cytoplasm</keyword>
<dbReference type="InterPro" id="IPR004843">
    <property type="entry name" value="Calcineurin-like_PHP"/>
</dbReference>
<evidence type="ECO:0000256" key="1">
    <source>
        <dbReference type="ARBA" id="ARBA00004496"/>
    </source>
</evidence>
<dbReference type="PROSITE" id="PS00125">
    <property type="entry name" value="SER_THR_PHOSPHATASE"/>
    <property type="match status" value="1"/>
</dbReference>
<comment type="caution">
    <text evidence="5">The sequence shown here is derived from an EMBL/GenBank/DDBJ whole genome shotgun (WGS) entry which is preliminary data.</text>
</comment>
<name>A0ABN9LHD4_9NEOB</name>
<dbReference type="SUPFAM" id="SSF56300">
    <property type="entry name" value="Metallo-dependent phosphatases"/>
    <property type="match status" value="2"/>
</dbReference>
<dbReference type="Pfam" id="PF00149">
    <property type="entry name" value="Metallophos"/>
    <property type="match status" value="1"/>
</dbReference>
<evidence type="ECO:0000313" key="6">
    <source>
        <dbReference type="Proteomes" id="UP001176940"/>
    </source>
</evidence>
<comment type="subcellular location">
    <subcellularLocation>
        <location evidence="1">Cytoplasm</location>
    </subcellularLocation>
</comment>
<evidence type="ECO:0000259" key="4">
    <source>
        <dbReference type="PROSITE" id="PS00125"/>
    </source>
</evidence>
<protein>
    <recommendedName>
        <fullName evidence="3">Serine/threonine-protein phosphatase</fullName>
        <ecNumber evidence="3">3.1.3.16</ecNumber>
    </recommendedName>
</protein>
<accession>A0ABN9LHD4</accession>
<dbReference type="SMART" id="SM00156">
    <property type="entry name" value="PP2Ac"/>
    <property type="match status" value="1"/>
</dbReference>
<dbReference type="InterPro" id="IPR006186">
    <property type="entry name" value="Ser/Thr-sp_prot-phosphatase"/>
</dbReference>
<dbReference type="PANTHER" id="PTHR45673">
    <property type="entry name" value="SERINE/THREONINE-PROTEIN PHOSPHATASE 2B CATALYTIC SUBUNIT 1-RELATED"/>
    <property type="match status" value="1"/>
</dbReference>
<reference evidence="5" key="1">
    <citation type="submission" date="2023-07" db="EMBL/GenBank/DDBJ databases">
        <authorList>
            <person name="Stuckert A."/>
        </authorList>
    </citation>
    <scope>NUCLEOTIDE SEQUENCE</scope>
</reference>
<sequence>MAASASDHGGHFLFAAVPFPPTHRLTSEEVFDVDGKPRVDVLKNHLIKEGRVDEEIALRIINEGAAILRREKTMIEVEAPITVCGDIHGQFFDLMKLFEVGGSPANTRYLFLGDYVDRGYFSIERRCSDTDNDPDRCSVAVWSLESCHTDRSPATNDAGNQGKHRVTKRRAALSNPMFTLVTIVKVKKNNHYILTYCCLSPALCFPALTVSTAAGKQSGDVTALLSGCPALTASVEKHSAGDRQREDIAESASHTPIQRCQRDCVLYLWVLKILYPNTLFLLRGNHECRHLTEYFTFKQECKLSAEMERKMYNLSKQLNVEEVTNMLLDDRDLTLNEDLGE</sequence>
<keyword evidence="3" id="KW-0378">Hydrolase</keyword>
<proteinExistence type="inferred from homology"/>
<organism evidence="5 6">
    <name type="scientific">Ranitomeya imitator</name>
    <name type="common">mimic poison frog</name>
    <dbReference type="NCBI Taxonomy" id="111125"/>
    <lineage>
        <taxon>Eukaryota</taxon>
        <taxon>Metazoa</taxon>
        <taxon>Chordata</taxon>
        <taxon>Craniata</taxon>
        <taxon>Vertebrata</taxon>
        <taxon>Euteleostomi</taxon>
        <taxon>Amphibia</taxon>
        <taxon>Batrachia</taxon>
        <taxon>Anura</taxon>
        <taxon>Neobatrachia</taxon>
        <taxon>Hyloidea</taxon>
        <taxon>Dendrobatidae</taxon>
        <taxon>Dendrobatinae</taxon>
        <taxon>Ranitomeya</taxon>
    </lineage>
</organism>
<dbReference type="EMBL" id="CAUEEQ010016634">
    <property type="protein sequence ID" value="CAJ0940247.1"/>
    <property type="molecule type" value="Genomic_DNA"/>
</dbReference>
<dbReference type="PRINTS" id="PR00114">
    <property type="entry name" value="STPHPHTASE"/>
</dbReference>